<dbReference type="EMBL" id="MK907285">
    <property type="protein sequence ID" value="QEM41250.1"/>
    <property type="molecule type" value="Genomic_DNA"/>
</dbReference>
<dbReference type="GO" id="GO:0016787">
    <property type="term" value="F:hydrolase activity"/>
    <property type="evidence" value="ECO:0007669"/>
    <property type="project" value="UniProtKB-KW"/>
</dbReference>
<evidence type="ECO:0000313" key="2">
    <source>
        <dbReference type="Proteomes" id="UP000509128"/>
    </source>
</evidence>
<gene>
    <name evidence="1" type="ORF">vBSalMLPST153_orf00048</name>
</gene>
<protein>
    <submittedName>
        <fullName evidence="1">S-adenosyl-L-methionine hydrolase</fullName>
    </submittedName>
</protein>
<keyword evidence="2" id="KW-1185">Reference proteome</keyword>
<keyword evidence="1" id="KW-0378">Hydrolase</keyword>
<dbReference type="Pfam" id="PF23780">
    <property type="entry name" value="S-AdoMet_lyase"/>
    <property type="match status" value="1"/>
</dbReference>
<evidence type="ECO:0000313" key="1">
    <source>
        <dbReference type="EMBL" id="QEM41250.1"/>
    </source>
</evidence>
<organism evidence="1 2">
    <name type="scientific">Salmonella phage vB_SalM-LPST153</name>
    <dbReference type="NCBI Taxonomy" id="2604904"/>
    <lineage>
        <taxon>Viruses</taxon>
        <taxon>Duplodnaviria</taxon>
        <taxon>Heunggongvirae</taxon>
        <taxon>Uroviricota</taxon>
        <taxon>Caudoviricetes</taxon>
        <taxon>Autographivirales</taxon>
        <taxon>Autotranscriptaviridae</taxon>
        <taxon>Studiervirinae</taxon>
        <taxon>Berlinvirus</taxon>
        <taxon>Berlinvirus SalMLPST153</taxon>
    </lineage>
</organism>
<dbReference type="Proteomes" id="UP000509128">
    <property type="component" value="Segment"/>
</dbReference>
<sequence>MIHTKEQANVFYVLVSAFRSNLHHLDNLSRHRRLVNSLRNAPGIYGSVESTDLTGCYHEAGMESPAEEQTIRVRCTTKAQAVSVARLACNDYEQDCVLVYKSQTHSAALLFAGGLDGWKTERIGSFQMVAQDAELTGNYTVDEFGRGWKVEA</sequence>
<accession>A0A6M2Z722</accession>
<dbReference type="InterPro" id="IPR057548">
    <property type="entry name" value="S-AdoMet_lyase-like"/>
</dbReference>
<proteinExistence type="predicted"/>
<name>A0A6M2Z722_9CAUD</name>
<reference evidence="1 2" key="1">
    <citation type="submission" date="2019-05" db="EMBL/GenBank/DDBJ databases">
        <authorList>
            <person name="Islam M.S."/>
            <person name="Li J."/>
        </authorList>
    </citation>
    <scope>NUCLEOTIDE SEQUENCE [LARGE SCALE GENOMIC DNA]</scope>
</reference>